<dbReference type="InterPro" id="IPR025110">
    <property type="entry name" value="AMP-bd_C"/>
</dbReference>
<proteinExistence type="predicted"/>
<evidence type="ECO:0000256" key="2">
    <source>
        <dbReference type="ARBA" id="ARBA00022450"/>
    </source>
</evidence>
<dbReference type="EMBL" id="CP065673">
    <property type="protein sequence ID" value="QPS20203.1"/>
    <property type="molecule type" value="Genomic_DNA"/>
</dbReference>
<dbReference type="SUPFAM" id="SSF56801">
    <property type="entry name" value="Acetyl-CoA synthetase-like"/>
    <property type="match status" value="3"/>
</dbReference>
<dbReference type="Pfam" id="PF00668">
    <property type="entry name" value="Condensation"/>
    <property type="match status" value="3"/>
</dbReference>
<evidence type="ECO:0000256" key="3">
    <source>
        <dbReference type="ARBA" id="ARBA00022553"/>
    </source>
</evidence>
<gene>
    <name evidence="5" type="ORF">I6G64_22045</name>
</gene>
<dbReference type="InterPro" id="IPR001242">
    <property type="entry name" value="Condensation_dom"/>
</dbReference>
<dbReference type="Pfam" id="PF13193">
    <property type="entry name" value="AMP-binding_C"/>
    <property type="match status" value="2"/>
</dbReference>
<dbReference type="RefSeq" id="WP_063197092.1">
    <property type="nucleotide sequence ID" value="NZ_CAMITG010000005.1"/>
</dbReference>
<feature type="domain" description="Carrier" evidence="4">
    <location>
        <begin position="948"/>
        <end position="1022"/>
    </location>
</feature>
<dbReference type="PANTHER" id="PTHR45527">
    <property type="entry name" value="NONRIBOSOMAL PEPTIDE SYNTHETASE"/>
    <property type="match status" value="1"/>
</dbReference>
<dbReference type="SMART" id="SM00823">
    <property type="entry name" value="PKS_PP"/>
    <property type="match status" value="2"/>
</dbReference>
<dbReference type="InterPro" id="IPR009081">
    <property type="entry name" value="PP-bd_ACP"/>
</dbReference>
<feature type="domain" description="Carrier" evidence="4">
    <location>
        <begin position="3042"/>
        <end position="3117"/>
    </location>
</feature>
<evidence type="ECO:0000313" key="5">
    <source>
        <dbReference type="EMBL" id="QPS20203.1"/>
    </source>
</evidence>
<dbReference type="InterPro" id="IPR036736">
    <property type="entry name" value="ACP-like_sf"/>
</dbReference>
<evidence type="ECO:0000259" key="4">
    <source>
        <dbReference type="PROSITE" id="PS50075"/>
    </source>
</evidence>
<accession>A0A7T2WBB1</accession>
<dbReference type="Gene3D" id="2.30.38.10">
    <property type="entry name" value="Luciferase, Domain 3"/>
    <property type="match status" value="1"/>
</dbReference>
<dbReference type="InterPro" id="IPR029058">
    <property type="entry name" value="AB_hydrolase_fold"/>
</dbReference>
<dbReference type="InterPro" id="IPR001031">
    <property type="entry name" value="Thioesterase"/>
</dbReference>
<dbReference type="Pfam" id="PF00550">
    <property type="entry name" value="PP-binding"/>
    <property type="match status" value="3"/>
</dbReference>
<dbReference type="InterPro" id="IPR000873">
    <property type="entry name" value="AMP-dep_synth/lig_dom"/>
</dbReference>
<keyword evidence="6" id="KW-1185">Reference proteome</keyword>
<protein>
    <submittedName>
        <fullName evidence="5">Non-ribosomal peptide synthetase</fullName>
    </submittedName>
</protein>
<dbReference type="Gene3D" id="3.30.559.30">
    <property type="entry name" value="Nonribosomal peptide synthetase, condensation domain"/>
    <property type="match status" value="3"/>
</dbReference>
<dbReference type="NCBIfam" id="TIGR01733">
    <property type="entry name" value="AA-adenyl-dom"/>
    <property type="match status" value="3"/>
</dbReference>
<name>A0A7T2WBB1_SERPL</name>
<dbReference type="Gene3D" id="3.40.50.1820">
    <property type="entry name" value="alpha/beta hydrolase"/>
    <property type="match status" value="1"/>
</dbReference>
<keyword evidence="3" id="KW-0597">Phosphoprotein</keyword>
<dbReference type="PROSITE" id="PS00455">
    <property type="entry name" value="AMP_BINDING"/>
    <property type="match status" value="3"/>
</dbReference>
<dbReference type="NCBIfam" id="NF003417">
    <property type="entry name" value="PRK04813.1"/>
    <property type="match status" value="3"/>
</dbReference>
<dbReference type="PANTHER" id="PTHR45527:SF1">
    <property type="entry name" value="FATTY ACID SYNTHASE"/>
    <property type="match status" value="1"/>
</dbReference>
<dbReference type="InterPro" id="IPR042099">
    <property type="entry name" value="ANL_N_sf"/>
</dbReference>
<dbReference type="InterPro" id="IPR010071">
    <property type="entry name" value="AA_adenyl_dom"/>
</dbReference>
<dbReference type="SUPFAM" id="SSF53474">
    <property type="entry name" value="alpha/beta-Hydrolases"/>
    <property type="match status" value="1"/>
</dbReference>
<reference evidence="5 6" key="1">
    <citation type="submission" date="2020-12" db="EMBL/GenBank/DDBJ databases">
        <title>FDA dAtabase for Regulatory Grade micrObial Sequences (FDA-ARGOS): Supporting development and validation of Infectious Disease Dx tests.</title>
        <authorList>
            <person name="Sproer C."/>
            <person name="Gronow S."/>
            <person name="Severitt S."/>
            <person name="Schroder I."/>
            <person name="Tallon L."/>
            <person name="Sadzewicz L."/>
            <person name="Zhao X."/>
            <person name="Boylan J."/>
            <person name="Ott S."/>
            <person name="Bowen H."/>
            <person name="Vavikolanu K."/>
            <person name="Mehta A."/>
            <person name="Aluvathingal J."/>
            <person name="Nadendla S."/>
            <person name="Lowell S."/>
            <person name="Myers T."/>
            <person name="Yan Y."/>
            <person name="Sichtig H."/>
        </authorList>
    </citation>
    <scope>NUCLEOTIDE SEQUENCE [LARGE SCALE GENOMIC DNA]</scope>
    <source>
        <strain evidence="5 6">FDAARGOS_907</strain>
    </source>
</reference>
<organism evidence="5 6">
    <name type="scientific">Serratia plymuthica</name>
    <dbReference type="NCBI Taxonomy" id="82996"/>
    <lineage>
        <taxon>Bacteria</taxon>
        <taxon>Pseudomonadati</taxon>
        <taxon>Pseudomonadota</taxon>
        <taxon>Gammaproteobacteria</taxon>
        <taxon>Enterobacterales</taxon>
        <taxon>Yersiniaceae</taxon>
        <taxon>Serratia</taxon>
    </lineage>
</organism>
<dbReference type="CDD" id="cd05930">
    <property type="entry name" value="A_NRPS"/>
    <property type="match status" value="1"/>
</dbReference>
<dbReference type="Gene3D" id="3.40.50.12780">
    <property type="entry name" value="N-terminal domain of ligase-like"/>
    <property type="match status" value="2"/>
</dbReference>
<dbReference type="InterPro" id="IPR006162">
    <property type="entry name" value="Ppantetheine_attach_site"/>
</dbReference>
<keyword evidence="2" id="KW-0596">Phosphopantetheine</keyword>
<evidence type="ECO:0000256" key="1">
    <source>
        <dbReference type="ARBA" id="ARBA00001957"/>
    </source>
</evidence>
<dbReference type="PROSITE" id="PS50075">
    <property type="entry name" value="CARRIER"/>
    <property type="match status" value="3"/>
</dbReference>
<dbReference type="CDD" id="cd19531">
    <property type="entry name" value="LCL_NRPS-like"/>
    <property type="match status" value="2"/>
</dbReference>
<dbReference type="Pfam" id="PF00975">
    <property type="entry name" value="Thioesterase"/>
    <property type="match status" value="1"/>
</dbReference>
<dbReference type="PROSITE" id="PS00012">
    <property type="entry name" value="PHOSPHOPANTETHEINE"/>
    <property type="match status" value="1"/>
</dbReference>
<dbReference type="Proteomes" id="UP000594967">
    <property type="component" value="Chromosome"/>
</dbReference>
<dbReference type="SUPFAM" id="SSF52777">
    <property type="entry name" value="CoA-dependent acyltransferases"/>
    <property type="match status" value="6"/>
</dbReference>
<dbReference type="Pfam" id="PF00501">
    <property type="entry name" value="AMP-binding"/>
    <property type="match status" value="3"/>
</dbReference>
<dbReference type="Gene3D" id="3.30.300.30">
    <property type="match status" value="3"/>
</dbReference>
<dbReference type="InterPro" id="IPR020806">
    <property type="entry name" value="PKS_PP-bd"/>
</dbReference>
<dbReference type="SUPFAM" id="SSF47336">
    <property type="entry name" value="ACP-like"/>
    <property type="match status" value="3"/>
</dbReference>
<evidence type="ECO:0000313" key="6">
    <source>
        <dbReference type="Proteomes" id="UP000594967"/>
    </source>
</evidence>
<dbReference type="Gene3D" id="3.40.50.980">
    <property type="match status" value="2"/>
</dbReference>
<dbReference type="Gene3D" id="1.10.1200.10">
    <property type="entry name" value="ACP-like"/>
    <property type="match status" value="2"/>
</dbReference>
<comment type="cofactor">
    <cofactor evidence="1">
        <name>pantetheine 4'-phosphate</name>
        <dbReference type="ChEBI" id="CHEBI:47942"/>
    </cofactor>
</comment>
<dbReference type="InterPro" id="IPR045851">
    <property type="entry name" value="AMP-bd_C_sf"/>
</dbReference>
<dbReference type="Gene3D" id="3.30.559.10">
    <property type="entry name" value="Chloramphenicol acetyltransferase-like domain"/>
    <property type="match status" value="3"/>
</dbReference>
<dbReference type="InterPro" id="IPR020845">
    <property type="entry name" value="AMP-binding_CS"/>
</dbReference>
<feature type="domain" description="Carrier" evidence="4">
    <location>
        <begin position="1992"/>
        <end position="2067"/>
    </location>
</feature>
<sequence>MKVISASPYTQTFWNEYILNPQSCEYNLVLDQTIEGDLDIHRLRAAVESMSQNYLLFHHVLDDKHPQLRWVKTTKNITLEIVAADCDVSKLINTPFDLREGPLCRFYLIELAPQRYNFISVVHHVLVDGLAGQEFYNAISTYYNNPSAAELPAGSIDSLNGLYRQYEEDISGLRQEFDSRAFWRNLLADCPPRVELPYLPDPSVPAGRAGEVRFALPFSEWQSLKSGIKYANPFLIFKTLWALLIARLSPQDRVYIGYPIAAEGGSALYYGAQVNTAVFPLTLSPEATFNRLYRATLGYSKALKATGKLRHSKLPIYDILGQSQIRQLNVNFTQAYLKDAPLSLGECRVDVNHRFNVDLAGSELLLEYQPSDCAFEFRLRYRSDLFDETQMAEMAEQFCHLLRNALNEPDAPIASLPQMTPPQTRRLNDHWASGQDAPSQQAMTLFAGVERHARLYPERIALTDARVELSYGQLAQRSDQLALRLRAEYLRLNGEEMRPDTPIPLYLHRSADAVVAMLAIMKAGGAYVPLDPDAPAQRLAYILQDVNSPIIMTETALQAAAQQLSPASHCLLADVQLQEEGASALPVVRAQQLAYVIYTSGTTGRPKGTLCEHQGAVNMIEGHTRRLLQRESGVLNCLQFASLAFDAHVFEVFVALGNGHRLFIASEQQRRDPALLCGQMAVWQIHFCFLPPALLHTLPALPPSVRHLAMGGEAASRTVLDHYLASGLQVVNMYGPTEASVSVSLNLYRRNGARNIGQAIANMRCYVVDEHFNLLPLGAEGELCLAGIGLARGYLNLPELTASVFIANPFSQEADYRRLYRTGDRVRRLADNSLEYLGRHDQQIKIHGYRIELGEIEMQMRAIEEVAEAVVAARPDTATQLVAWYVLQPGSRLTADEILQRLAAQLPHYMLPAALMALPSIPLTVSRKVDYRALPEPTPFERQGAFRQPGTPLESQLLALFNRLLGCQAGVDDHFFRLGGNSIMAIRLCHEVNKLLGVKISALTLNRHPTVATLSEHINRQQQASADTAIVASGLREAPLSFQQSRLWFMQQLSGGATHYLSPVLLRLSAGVDCELFIKSLQALVSRHQVLRSLIRQDERGEASQWVSEERLPVSLHLLSAEAFSVALSQALQQPMDLTCELPLRAALYRYPEPTGGEVTACLLVFHHIVFDGWSLEVLLKELDALYRHFQRSPTTPLPTPGLQYLDYALWQRAPENASRQADDLAFWQRELEGCQQLDIPLDYVRPNAFDVRGDSREVILPAELVASLDGLARREGVTLHAVLLAGFTLLLSRYTGQNDVMVGTPLANRGRPELEGVIGFFVNTLPLRNRLDHQHSITAFIRQVAATTLQAQQHQELSLELLVDSLKLPRDFSRHPLFQVMFALESDANATERPDWLSVVDLSDHERTAKFDLTLTLVPDEQRLRARFNFAAALFSPASIMRLAGYYVAILQQMAQHSDWPLENISLQPQRPPAQPAPAFPGAFERTLQNDFIRHAQRNPQAVAVIDELGEMTYGELYEAALTLATQLRRQGPIVGEAIAIIADKGRRQPVAMLAALMCGKAFLPMDTSWPLQRRLAVMMQAGINTLLSSAPWPTREINVIELGADGLALGLPVSAPLLPAIDAAPDSLAYIIFTSGSTGTPKGVAIEHRSVVSTLDVTRRYFSLDERDRSLAISALSFDLAIYDIFSPLSAGGAVVMPAERDRVSPQAWYQLMIEHRVRVWLSAPALMELLLDYVKGAGLMSGPEPALRAVMVGGDWIATSLPARCREWAPRSRFFSAGGATEAAIFSMLYEVQSEQAILSASIPYGKPLAYQRCYILDAWLRPAPEGVRGEIYLAGAGLARGYYGDLQRTADSFFWHEQLQDRVYRTGDAGRLLEDGNIEFLGRLDQQIKLNGYRIELGEIENIALSYPAVTACCVVLITQPQPYLAAYFVADEATETRMLAQHLSSQLPQYMMPQAFIQLERLPLTENGKIARQALPLPAVEAREFAAAENAWESACVAIWRELLQRPDISVEDNFFSLGGNSILAIQACYQIGRRLQREVTLSELGQFPTIRALCQALRQLGGGEAPLSIPALQRQAYPLSSAQMQLWFIENLNGGSNLYHVPMLFRLDEDVCLTAYADSLQAIVARHQVLHSLIDQTHSHIAVSQSCTQTLCVERLTIDAPRWRDRLKQDIDRPFALDTELPIRAFIYELAHPEGGRERYSLILVHHLAFDGWSQRLFVQELDGLYQARRQGRPAALPPLALQYGDYAVWQQEYLASAQAEGVKSYWRQRLAGWQTLEMPLDFVRPAQFDHQGANHAISLPEALIAQAENFAQREGVTPFALYLAAFNLLLGCFSGQQDILVGTPVANRPTEETRSAIGFFVNTLPLRSQIDDGQPLANYVHQVFDGVLQVQKYQNLPLDHLIDLLQVPRDLSRHPLFQVLFVLEDDDAQPSPPEWLKPQSLMEHYQAAKFDLTLSIQLAKGAGQAVFNYATALFSPATLERLSGYYLTILRQIVERGELLVSQLALVPEEEVAHQRALRQSCLPHYDFERAIHHDFIQQAARYPQRVAIVDSLGELSYGELYRAALTLSLQLREHADMTAETLAVMVDKGRAQIIAVLAVVMSGKAYLPLDGAWPERRCLDIIDQSQTRVILSSRPWRETGGARVLVVDPQGAVAELPPASPRAPLLPPPSALAYVIFTSGSTGAPKGVAVEHRGAVNSIIDTLRQLDLGAEDRALALSALSFDISVFDLFGLLSVGGALVMPSEAERYQPQAWHRLLMTQGVTFWNSAPSVMSLLVEELEAGAAEACWPALRNVVLVGEVISRQLPARIRQWRPGCRVVSAGGATESSIWSILYDIPETPITAPSVPYGQAMAHQRFYVLDRHLRLLPPCLPGEQYIGGAGVARGYYRNPSLTDEKFIYHPELGERLYRTGDAGRYLPDGNLEFLGRMDFQVKINGYRVELAEVEQRALAFGPIKSCCAIVLQEASQHRLALYYVSDEALAEPALLAFMSQRLPLYMIPTALMRLEALPYNSSGKLDRKALPAPAARELNDYVAPGNALEQRLCALWQLALQCDRVGMTDDFFQLGGTSIRAISLCLSMAELLGTPVPVVRLFQHRTLKNLLAAGEQPLVMPLNRPVSDAPALWMIHPALVGAEAFHSLAQELQGEINCYGVDNYNLYHRPAIDSLGNIAELYLNEMTANGLLNQAGPIHILGWSLGGIIALEIAARLEVRGHCGVRLCLLDSFYRQTSAELPLEQLLSALGIEGDAARRATAVAQAEQRLAGGRLSRRLQTTQVTLFKAMQVNPQLPQGVMAPLLAVADNGLSAACEHLTVIPLACHHHNILQCGEEIRAALNAGQ</sequence>
<dbReference type="InterPro" id="IPR023213">
    <property type="entry name" value="CAT-like_dom_sf"/>
</dbReference>